<evidence type="ECO:0000313" key="3">
    <source>
        <dbReference type="Proteomes" id="UP001596422"/>
    </source>
</evidence>
<proteinExistence type="predicted"/>
<comment type="caution">
    <text evidence="2">The sequence shown here is derived from an EMBL/GenBank/DDBJ whole genome shotgun (WGS) entry which is preliminary data.</text>
</comment>
<accession>A0ABW1ZTT8</accession>
<dbReference type="Gene3D" id="3.40.190.290">
    <property type="match status" value="1"/>
</dbReference>
<organism evidence="2 3">
    <name type="scientific">Marinobacterium aestuariivivens</name>
    <dbReference type="NCBI Taxonomy" id="1698799"/>
    <lineage>
        <taxon>Bacteria</taxon>
        <taxon>Pseudomonadati</taxon>
        <taxon>Pseudomonadota</taxon>
        <taxon>Gammaproteobacteria</taxon>
        <taxon>Oceanospirillales</taxon>
        <taxon>Oceanospirillaceae</taxon>
        <taxon>Marinobacterium</taxon>
    </lineage>
</organism>
<name>A0ABW1ZTT8_9GAMM</name>
<dbReference type="RefSeq" id="WP_379907375.1">
    <property type="nucleotide sequence ID" value="NZ_JBHSWE010000001.1"/>
</dbReference>
<protein>
    <submittedName>
        <fullName evidence="2">LysR substrate-binding domain-containing protein</fullName>
    </submittedName>
</protein>
<dbReference type="Proteomes" id="UP001596422">
    <property type="component" value="Unassembled WGS sequence"/>
</dbReference>
<sequence length="216" mass="23405">MASVGAVTGAAVGFVIPAVQQLKAVSPRAEIHVNVETSPVLVRGMIEGINDFVLARLPPEFDANEFDIQPARTEAVRLVVREDHPLANGKEVSIRDLATYEWVIQTHRAPIREAVDNAFLAAGASPPENITNTTSLLVMIAMLVSSSAIAPLASEVADLLSGRQVAARLKVLQLREPIRMSPYYLLQVKDRRLSPIASRLKALVAAELARGEWNNS</sequence>
<evidence type="ECO:0000259" key="1">
    <source>
        <dbReference type="Pfam" id="PF03466"/>
    </source>
</evidence>
<dbReference type="PANTHER" id="PTHR30419:SF8">
    <property type="entry name" value="NITROGEN ASSIMILATION TRANSCRIPTIONAL ACTIVATOR-RELATED"/>
    <property type="match status" value="1"/>
</dbReference>
<evidence type="ECO:0000313" key="2">
    <source>
        <dbReference type="EMBL" id="MFC6668814.1"/>
    </source>
</evidence>
<dbReference type="InterPro" id="IPR050950">
    <property type="entry name" value="HTH-type_LysR_regulators"/>
</dbReference>
<feature type="domain" description="LysR substrate-binding" evidence="1">
    <location>
        <begin position="4"/>
        <end position="208"/>
    </location>
</feature>
<reference evidence="3" key="1">
    <citation type="journal article" date="2019" name="Int. J. Syst. Evol. Microbiol.">
        <title>The Global Catalogue of Microorganisms (GCM) 10K type strain sequencing project: providing services to taxonomists for standard genome sequencing and annotation.</title>
        <authorList>
            <consortium name="The Broad Institute Genomics Platform"/>
            <consortium name="The Broad Institute Genome Sequencing Center for Infectious Disease"/>
            <person name="Wu L."/>
            <person name="Ma J."/>
        </authorList>
    </citation>
    <scope>NUCLEOTIDE SEQUENCE [LARGE SCALE GENOMIC DNA]</scope>
    <source>
        <strain evidence="3">NBRC 111756</strain>
    </source>
</reference>
<dbReference type="Pfam" id="PF03466">
    <property type="entry name" value="LysR_substrate"/>
    <property type="match status" value="1"/>
</dbReference>
<dbReference type="InterPro" id="IPR005119">
    <property type="entry name" value="LysR_subst-bd"/>
</dbReference>
<dbReference type="EMBL" id="JBHSWE010000001">
    <property type="protein sequence ID" value="MFC6668814.1"/>
    <property type="molecule type" value="Genomic_DNA"/>
</dbReference>
<dbReference type="SUPFAM" id="SSF53850">
    <property type="entry name" value="Periplasmic binding protein-like II"/>
    <property type="match status" value="1"/>
</dbReference>
<dbReference type="PANTHER" id="PTHR30419">
    <property type="entry name" value="HTH-TYPE TRANSCRIPTIONAL REGULATOR YBHD"/>
    <property type="match status" value="1"/>
</dbReference>
<keyword evidence="3" id="KW-1185">Reference proteome</keyword>
<gene>
    <name evidence="2" type="ORF">ACFQDL_00805</name>
</gene>